<dbReference type="EMBL" id="VTEG01000002">
    <property type="protein sequence ID" value="TYS00693.1"/>
    <property type="molecule type" value="Genomic_DNA"/>
</dbReference>
<evidence type="ECO:0000313" key="2">
    <source>
        <dbReference type="Proteomes" id="UP000325182"/>
    </source>
</evidence>
<comment type="caution">
    <text evidence="1">The sequence shown here is derived from an EMBL/GenBank/DDBJ whole genome shotgun (WGS) entry which is preliminary data.</text>
</comment>
<dbReference type="RefSeq" id="WP_148953074.1">
    <property type="nucleotide sequence ID" value="NZ_VTEG01000002.1"/>
</dbReference>
<dbReference type="Proteomes" id="UP000325182">
    <property type="component" value="Unassembled WGS sequence"/>
</dbReference>
<protein>
    <submittedName>
        <fullName evidence="1">Uncharacterized protein</fullName>
    </submittedName>
</protein>
<sequence length="104" mass="11859">MIKTKGCGLWFLFVNREPEKFKESSFVIIFIERTFLVGSFRKLCGCLILIAKDSAIINPENPVKQERKELLSSSRAKKPSIQGENPALGIFPKATMYAKIAFWF</sequence>
<gene>
    <name evidence="1" type="ORF">FZC84_04140</name>
</gene>
<dbReference type="AlphaFoldDB" id="A0A5D4MG68"/>
<accession>A0A5D4MG68</accession>
<name>A0A5D4MG68_9BACI</name>
<organism evidence="1 2">
    <name type="scientific">Rossellomorea vietnamensis</name>
    <dbReference type="NCBI Taxonomy" id="218284"/>
    <lineage>
        <taxon>Bacteria</taxon>
        <taxon>Bacillati</taxon>
        <taxon>Bacillota</taxon>
        <taxon>Bacilli</taxon>
        <taxon>Bacillales</taxon>
        <taxon>Bacillaceae</taxon>
        <taxon>Rossellomorea</taxon>
    </lineage>
</organism>
<evidence type="ECO:0000313" key="1">
    <source>
        <dbReference type="EMBL" id="TYS00693.1"/>
    </source>
</evidence>
<proteinExistence type="predicted"/>
<reference evidence="1 2" key="1">
    <citation type="submission" date="2019-08" db="EMBL/GenBank/DDBJ databases">
        <title>Bacillus genomes from the desert of Cuatro Cienegas, Coahuila.</title>
        <authorList>
            <person name="Olmedo-Alvarez G."/>
        </authorList>
    </citation>
    <scope>NUCLEOTIDE SEQUENCE [LARGE SCALE GENOMIC DNA]</scope>
    <source>
        <strain evidence="1 2">CH128b_4D</strain>
    </source>
</reference>